<dbReference type="KEGG" id="lgn:ABM34_00925"/>
<dbReference type="GO" id="GO:0009088">
    <property type="term" value="P:threonine biosynthetic process"/>
    <property type="evidence" value="ECO:0007669"/>
    <property type="project" value="UniProtKB-UniPathway"/>
</dbReference>
<evidence type="ECO:0000256" key="7">
    <source>
        <dbReference type="ARBA" id="ARBA00022840"/>
    </source>
</evidence>
<proteinExistence type="inferred from homology"/>
<evidence type="ECO:0000256" key="4">
    <source>
        <dbReference type="ARBA" id="ARBA00022679"/>
    </source>
</evidence>
<dbReference type="InterPro" id="IPR001341">
    <property type="entry name" value="Asp_kinase"/>
</dbReference>
<keyword evidence="7 10" id="KW-0067">ATP-binding</keyword>
<evidence type="ECO:0000256" key="2">
    <source>
        <dbReference type="ARBA" id="ARBA00004766"/>
    </source>
</evidence>
<protein>
    <recommendedName>
        <fullName evidence="11">Aspartokinase</fullName>
        <ecNumber evidence="11">2.7.2.4</ecNumber>
    </recommendedName>
</protein>
<dbReference type="InterPro" id="IPR045865">
    <property type="entry name" value="ACT-like_dom_sf"/>
</dbReference>
<dbReference type="PANTHER" id="PTHR21499">
    <property type="entry name" value="ASPARTATE KINASE"/>
    <property type="match status" value="1"/>
</dbReference>
<comment type="similarity">
    <text evidence="3 11">Belongs to the aspartokinase family.</text>
</comment>
<dbReference type="Pfam" id="PF22468">
    <property type="entry name" value="ACT_9"/>
    <property type="match status" value="1"/>
</dbReference>
<evidence type="ECO:0000313" key="15">
    <source>
        <dbReference type="EMBL" id="AKP66250.1"/>
    </source>
</evidence>
<gene>
    <name evidence="15" type="ORF">ABM34_00925</name>
</gene>
<dbReference type="STRING" id="1007676.ABM34_00925"/>
<evidence type="ECO:0000256" key="9">
    <source>
        <dbReference type="ARBA" id="ARBA00047872"/>
    </source>
</evidence>
<dbReference type="SUPFAM" id="SSF55021">
    <property type="entry name" value="ACT-like"/>
    <property type="match status" value="2"/>
</dbReference>
<dbReference type="GO" id="GO:0004072">
    <property type="term" value="F:aspartate kinase activity"/>
    <property type="evidence" value="ECO:0007669"/>
    <property type="project" value="UniProtKB-EC"/>
</dbReference>
<dbReference type="NCBIfam" id="NF006540">
    <property type="entry name" value="PRK09034.1"/>
    <property type="match status" value="1"/>
</dbReference>
<keyword evidence="16" id="KW-1185">Reference proteome</keyword>
<dbReference type="SUPFAM" id="SSF53633">
    <property type="entry name" value="Carbamate kinase-like"/>
    <property type="match status" value="1"/>
</dbReference>
<dbReference type="UniPathway" id="UPA00051">
    <property type="reaction ID" value="UER00462"/>
</dbReference>
<evidence type="ECO:0000256" key="5">
    <source>
        <dbReference type="ARBA" id="ARBA00022741"/>
    </source>
</evidence>
<reference evidence="16" key="1">
    <citation type="submission" date="2015-07" db="EMBL/GenBank/DDBJ databases">
        <title>Lactobacillus ginsenosidimutans/EMML 3141/ whole genome sequencing.</title>
        <authorList>
            <person name="Kim M.K."/>
            <person name="Im W.-T."/>
            <person name="Srinivasan S."/>
            <person name="Lee J.-J."/>
        </authorList>
    </citation>
    <scope>NUCLEOTIDE SEQUENCE [LARGE SCALE GENOMIC DNA]</scope>
    <source>
        <strain evidence="16">EMML 3041</strain>
    </source>
</reference>
<dbReference type="PANTHER" id="PTHR21499:SF67">
    <property type="entry name" value="ASPARTOKINASE 3"/>
    <property type="match status" value="1"/>
</dbReference>
<comment type="pathway">
    <text evidence="12">Amino-acid biosynthesis; L-threonine biosynthesis; L-threonine from L-aspartate: step 1/5.</text>
</comment>
<dbReference type="UniPathway" id="UPA00050">
    <property type="reaction ID" value="UER00461"/>
</dbReference>
<dbReference type="InterPro" id="IPR001048">
    <property type="entry name" value="Asp/Glu/Uridylate_kinase"/>
</dbReference>
<evidence type="ECO:0000259" key="13">
    <source>
        <dbReference type="Pfam" id="PF00696"/>
    </source>
</evidence>
<feature type="domain" description="Aspartokinase ACT" evidence="14">
    <location>
        <begin position="373"/>
        <end position="431"/>
    </location>
</feature>
<dbReference type="PIRSF" id="PIRSF000726">
    <property type="entry name" value="Asp_kin"/>
    <property type="match status" value="1"/>
</dbReference>
<dbReference type="AlphaFoldDB" id="A0A0H4QXP5"/>
<dbReference type="InterPro" id="IPR005260">
    <property type="entry name" value="Asp_kin_monofn"/>
</dbReference>
<comment type="pathway">
    <text evidence="12">Amino-acid biosynthesis; L-methionine biosynthesis via de novo pathway; L-homoserine from L-aspartate: step 1/3.</text>
</comment>
<dbReference type="InterPro" id="IPR036393">
    <property type="entry name" value="AceGlu_kinase-like_sf"/>
</dbReference>
<feature type="binding site" evidence="10">
    <location>
        <begin position="203"/>
        <end position="204"/>
    </location>
    <ligand>
        <name>ATP</name>
        <dbReference type="ChEBI" id="CHEBI:30616"/>
    </ligand>
</feature>
<keyword evidence="8" id="KW-0220">Diaminopimelate biosynthesis</keyword>
<dbReference type="Gene3D" id="3.40.1160.10">
    <property type="entry name" value="Acetylglutamate kinase-like"/>
    <property type="match status" value="1"/>
</dbReference>
<evidence type="ECO:0000256" key="8">
    <source>
        <dbReference type="ARBA" id="ARBA00022915"/>
    </source>
</evidence>
<dbReference type="Proteomes" id="UP000036106">
    <property type="component" value="Chromosome"/>
</dbReference>
<feature type="binding site" evidence="10">
    <location>
        <position position="214"/>
    </location>
    <ligand>
        <name>ATP</name>
        <dbReference type="ChEBI" id="CHEBI:30616"/>
    </ligand>
</feature>
<feature type="domain" description="Aspartate/glutamate/uridylate kinase" evidence="13">
    <location>
        <begin position="2"/>
        <end position="260"/>
    </location>
</feature>
<name>A0A0H4QXP5_9LACO</name>
<keyword evidence="6 11" id="KW-0418">Kinase</keyword>
<comment type="catalytic activity">
    <reaction evidence="9 11">
        <text>L-aspartate + ATP = 4-phospho-L-aspartate + ADP</text>
        <dbReference type="Rhea" id="RHEA:23776"/>
        <dbReference type="ChEBI" id="CHEBI:29991"/>
        <dbReference type="ChEBI" id="CHEBI:30616"/>
        <dbReference type="ChEBI" id="CHEBI:57535"/>
        <dbReference type="ChEBI" id="CHEBI:456216"/>
        <dbReference type="EC" id="2.7.2.4"/>
    </reaction>
</comment>
<dbReference type="UniPathway" id="UPA00034">
    <property type="reaction ID" value="UER00015"/>
</dbReference>
<dbReference type="GO" id="GO:0009089">
    <property type="term" value="P:lysine biosynthetic process via diaminopimelate"/>
    <property type="evidence" value="ECO:0007669"/>
    <property type="project" value="UniProtKB-UniPathway"/>
</dbReference>
<feature type="binding site" evidence="10">
    <location>
        <position position="49"/>
    </location>
    <ligand>
        <name>substrate</name>
    </ligand>
</feature>
<dbReference type="GO" id="GO:0005829">
    <property type="term" value="C:cytosol"/>
    <property type="evidence" value="ECO:0007669"/>
    <property type="project" value="TreeGrafter"/>
</dbReference>
<evidence type="ECO:0000256" key="3">
    <source>
        <dbReference type="ARBA" id="ARBA00010122"/>
    </source>
</evidence>
<dbReference type="OrthoDB" id="9799110at2"/>
<dbReference type="GO" id="GO:0005524">
    <property type="term" value="F:ATP binding"/>
    <property type="evidence" value="ECO:0007669"/>
    <property type="project" value="UniProtKB-KW"/>
</dbReference>
<evidence type="ECO:0000256" key="11">
    <source>
        <dbReference type="RuleBase" id="RU003448"/>
    </source>
</evidence>
<dbReference type="GO" id="GO:0009090">
    <property type="term" value="P:homoserine biosynthetic process"/>
    <property type="evidence" value="ECO:0007669"/>
    <property type="project" value="TreeGrafter"/>
</dbReference>
<dbReference type="InterPro" id="IPR054352">
    <property type="entry name" value="ACT_Aspartokinase"/>
</dbReference>
<accession>A0A0H4QXP5</accession>
<dbReference type="Pfam" id="PF00696">
    <property type="entry name" value="AA_kinase"/>
    <property type="match status" value="1"/>
</dbReference>
<dbReference type="PATRIC" id="fig|1007676.4.peg.195"/>
<dbReference type="Gene3D" id="3.30.2130.10">
    <property type="entry name" value="VC0802-like"/>
    <property type="match status" value="1"/>
</dbReference>
<feature type="binding site" evidence="10">
    <location>
        <begin position="5"/>
        <end position="8"/>
    </location>
    <ligand>
        <name>ATP</name>
        <dbReference type="ChEBI" id="CHEBI:30616"/>
    </ligand>
</feature>
<sequence length="442" mass="49507">MKVAKFGGSSVADANQFRKVKNIINSDSDRQVVVVSAAGKSSAEPVKVTDMLIKVEDALKQGIDYQPIFGHISARILKIRDDLNLDVNIEQDLDEIKSNLNECSHDYLVSRGEYLTAKLMANYLGYHFVDAKDIMIFDEDNFDYQESAVRLNSIYEKYQQIVVPGFYGANLDGSIHLMPRGGSDISGSILAKLLDANLYENWTDVSGILMADPRIVDHSKKIDVLTYDELQELTYMGFGVFQEEAVRPVREKQIPTKILNTNHPEEGGTLVVDSADKRLDDQFITGIAGKKNYTVITIKKYQLNKHIEVLQKVLAVLQKFHISINYVPSGNDSFSFLFQQADISNKLESIVLKLKNTCGLDSVEVNQDIALVAAVSLELSKRPAIAGKILDYLDNSLINVRLVIQEGSDIKVVFGVSNEDYEKTIAKIYREAMFRGYRKISA</sequence>
<dbReference type="RefSeq" id="WP_048702524.1">
    <property type="nucleotide sequence ID" value="NZ_CP012034.1"/>
</dbReference>
<evidence type="ECO:0000313" key="16">
    <source>
        <dbReference type="Proteomes" id="UP000036106"/>
    </source>
</evidence>
<dbReference type="NCBIfam" id="TIGR00657">
    <property type="entry name" value="asp_kinases"/>
    <property type="match status" value="1"/>
</dbReference>
<dbReference type="EMBL" id="CP012034">
    <property type="protein sequence ID" value="AKP66250.1"/>
    <property type="molecule type" value="Genomic_DNA"/>
</dbReference>
<dbReference type="PROSITE" id="PS00324">
    <property type="entry name" value="ASPARTOKINASE"/>
    <property type="match status" value="1"/>
</dbReference>
<keyword evidence="12" id="KW-0028">Amino-acid biosynthesis</keyword>
<organism evidence="15 16">
    <name type="scientific">Companilactobacillus ginsenosidimutans</name>
    <dbReference type="NCBI Taxonomy" id="1007676"/>
    <lineage>
        <taxon>Bacteria</taxon>
        <taxon>Bacillati</taxon>
        <taxon>Bacillota</taxon>
        <taxon>Bacilli</taxon>
        <taxon>Lactobacillales</taxon>
        <taxon>Lactobacillaceae</taxon>
        <taxon>Companilactobacillus</taxon>
    </lineage>
</organism>
<comment type="pathway">
    <text evidence="2 12">Amino-acid biosynthesis; L-lysine biosynthesis via DAP pathway; (S)-tetrahydrodipicolinate from L-aspartate: step 1/4.</text>
</comment>
<evidence type="ECO:0000259" key="14">
    <source>
        <dbReference type="Pfam" id="PF22468"/>
    </source>
</evidence>
<dbReference type="GO" id="GO:0019877">
    <property type="term" value="P:diaminopimelate biosynthetic process"/>
    <property type="evidence" value="ECO:0007669"/>
    <property type="project" value="UniProtKB-KW"/>
</dbReference>
<evidence type="ECO:0000256" key="10">
    <source>
        <dbReference type="PIRSR" id="PIRSR000726-1"/>
    </source>
</evidence>
<comment type="function">
    <text evidence="1">Catalyzes the phosphorylation of the beta-carboxyl group of aspartic acid with ATP to yield 4-phospho-L-aspartate, which is involved in the branched biosynthetic pathway leading to the biosynthesis of amino acids threonine, isoleucine and methionine.</text>
</comment>
<dbReference type="InterPro" id="IPR018042">
    <property type="entry name" value="Aspartate_kinase_CS"/>
</dbReference>
<keyword evidence="4 11" id="KW-0808">Transferase</keyword>
<keyword evidence="5 10" id="KW-0547">Nucleotide-binding</keyword>
<evidence type="ECO:0000256" key="12">
    <source>
        <dbReference type="RuleBase" id="RU004249"/>
    </source>
</evidence>
<dbReference type="EC" id="2.7.2.4" evidence="11"/>
<evidence type="ECO:0000256" key="6">
    <source>
        <dbReference type="ARBA" id="ARBA00022777"/>
    </source>
</evidence>
<evidence type="ECO:0000256" key="1">
    <source>
        <dbReference type="ARBA" id="ARBA00003121"/>
    </source>
</evidence>
<feature type="binding site" evidence="10">
    <location>
        <position position="113"/>
    </location>
    <ligand>
        <name>substrate</name>
    </ligand>
</feature>